<evidence type="ECO:0000313" key="1">
    <source>
        <dbReference type="EMBL" id="MBI9001477.1"/>
    </source>
</evidence>
<proteinExistence type="predicted"/>
<organism evidence="1 2">
    <name type="scientific">Corynebacterium marambiense</name>
    <dbReference type="NCBI Taxonomy" id="2765364"/>
    <lineage>
        <taxon>Bacteria</taxon>
        <taxon>Bacillati</taxon>
        <taxon>Actinomycetota</taxon>
        <taxon>Actinomycetes</taxon>
        <taxon>Mycobacteriales</taxon>
        <taxon>Corynebacteriaceae</taxon>
        <taxon>Corynebacterium</taxon>
    </lineage>
</organism>
<keyword evidence="2" id="KW-1185">Reference proteome</keyword>
<dbReference type="Proteomes" id="UP000625574">
    <property type="component" value="Unassembled WGS sequence"/>
</dbReference>
<evidence type="ECO:0000313" key="2">
    <source>
        <dbReference type="Proteomes" id="UP000625574"/>
    </source>
</evidence>
<dbReference type="EMBL" id="JAEIOT010000015">
    <property type="protein sequence ID" value="MBI9001477.1"/>
    <property type="molecule type" value="Genomic_DNA"/>
</dbReference>
<reference evidence="1 2" key="1">
    <citation type="submission" date="2020-12" db="EMBL/GenBank/DDBJ databases">
        <title>Genome public.</title>
        <authorList>
            <person name="Sun Q."/>
        </authorList>
    </citation>
    <scope>NUCLEOTIDE SEQUENCE [LARGE SCALE GENOMIC DNA]</scope>
    <source>
        <strain evidence="1 2">CCM 8864</strain>
    </source>
</reference>
<name>A0ABS0VXI0_9CORY</name>
<gene>
    <name evidence="1" type="ORF">JDV76_10970</name>
</gene>
<accession>A0ABS0VXI0</accession>
<comment type="caution">
    <text evidence="1">The sequence shown here is derived from an EMBL/GenBank/DDBJ whole genome shotgun (WGS) entry which is preliminary data.</text>
</comment>
<protein>
    <submittedName>
        <fullName evidence="1">Uncharacterized protein</fullName>
    </submittedName>
</protein>
<sequence>MAADLTFLLSLDHRYFHGVRGVMSLVVAEDRLDRAKTDALIAHLGGSEVADHGDRDRRWGLAADTGGGITEAKAGEYYVGVAEVSGFYVADLACSGQVQRAAASAS</sequence>